<gene>
    <name evidence="2" type="ORF">SNAT2548_LOCUS25282</name>
</gene>
<reference evidence="2" key="1">
    <citation type="submission" date="2021-02" db="EMBL/GenBank/DDBJ databases">
        <authorList>
            <person name="Dougan E. K."/>
            <person name="Rhodes N."/>
            <person name="Thang M."/>
            <person name="Chan C."/>
        </authorList>
    </citation>
    <scope>NUCLEOTIDE SEQUENCE</scope>
</reference>
<evidence type="ECO:0000313" key="3">
    <source>
        <dbReference type="Proteomes" id="UP000604046"/>
    </source>
</evidence>
<protein>
    <submittedName>
        <fullName evidence="2">Uncharacterized protein</fullName>
    </submittedName>
</protein>
<keyword evidence="1" id="KW-0812">Transmembrane</keyword>
<accession>A0A812RZ06</accession>
<evidence type="ECO:0000256" key="1">
    <source>
        <dbReference type="SAM" id="Phobius"/>
    </source>
</evidence>
<dbReference type="AlphaFoldDB" id="A0A812RZ06"/>
<dbReference type="Proteomes" id="UP000604046">
    <property type="component" value="Unassembled WGS sequence"/>
</dbReference>
<keyword evidence="1" id="KW-0472">Membrane</keyword>
<keyword evidence="1" id="KW-1133">Transmembrane helix</keyword>
<dbReference type="EMBL" id="CAJNDS010002386">
    <property type="protein sequence ID" value="CAE7457358.1"/>
    <property type="molecule type" value="Genomic_DNA"/>
</dbReference>
<proteinExistence type="predicted"/>
<name>A0A812RZ06_9DINO</name>
<sequence length="121" mass="12743">MTLVPSAFTTCLVSRSTRSCPNPCSLPRARPLTSSFTSSMRLQPAHGPIVAMKSAGVGIFASYVTTLVGITPMAFAKLSSIHALFMSYDISLNVGVFFGLVFIPLVSVSAALTVGHCRESS</sequence>
<comment type="caution">
    <text evidence="2">The sequence shown here is derived from an EMBL/GenBank/DDBJ whole genome shotgun (WGS) entry which is preliminary data.</text>
</comment>
<feature type="transmembrane region" description="Helical" evidence="1">
    <location>
        <begin position="57"/>
        <end position="78"/>
    </location>
</feature>
<feature type="transmembrane region" description="Helical" evidence="1">
    <location>
        <begin position="90"/>
        <end position="112"/>
    </location>
</feature>
<evidence type="ECO:0000313" key="2">
    <source>
        <dbReference type="EMBL" id="CAE7457358.1"/>
    </source>
</evidence>
<organism evidence="2 3">
    <name type="scientific">Symbiodinium natans</name>
    <dbReference type="NCBI Taxonomy" id="878477"/>
    <lineage>
        <taxon>Eukaryota</taxon>
        <taxon>Sar</taxon>
        <taxon>Alveolata</taxon>
        <taxon>Dinophyceae</taxon>
        <taxon>Suessiales</taxon>
        <taxon>Symbiodiniaceae</taxon>
        <taxon>Symbiodinium</taxon>
    </lineage>
</organism>
<keyword evidence="3" id="KW-1185">Reference proteome</keyword>